<gene>
    <name evidence="3" type="ORF">NW209_05275</name>
</gene>
<evidence type="ECO:0000313" key="3">
    <source>
        <dbReference type="EMBL" id="MCR8873433.1"/>
    </source>
</evidence>
<dbReference type="Gene3D" id="3.10.450.50">
    <property type="match status" value="1"/>
</dbReference>
<dbReference type="InterPro" id="IPR024267">
    <property type="entry name" value="DUF4878"/>
</dbReference>
<organism evidence="3 4">
    <name type="scientific">Phocaeicola barnesiae</name>
    <dbReference type="NCBI Taxonomy" id="376804"/>
    <lineage>
        <taxon>Bacteria</taxon>
        <taxon>Pseudomonadati</taxon>
        <taxon>Bacteroidota</taxon>
        <taxon>Bacteroidia</taxon>
        <taxon>Bacteroidales</taxon>
        <taxon>Bacteroidaceae</taxon>
        <taxon>Phocaeicola</taxon>
    </lineage>
</organism>
<dbReference type="AlphaFoldDB" id="A0AAW5N444"/>
<reference evidence="3 4" key="1">
    <citation type="submission" date="2022-08" db="EMBL/GenBank/DDBJ databases">
        <authorList>
            <person name="Zeman M."/>
            <person name="Kubasova T."/>
        </authorList>
    </citation>
    <scope>NUCLEOTIDE SEQUENCE [LARGE SCALE GENOMIC DNA]</scope>
    <source>
        <strain evidence="3 4">ET62</strain>
    </source>
</reference>
<evidence type="ECO:0000313" key="4">
    <source>
        <dbReference type="Proteomes" id="UP001204579"/>
    </source>
</evidence>
<evidence type="ECO:0000259" key="2">
    <source>
        <dbReference type="Pfam" id="PF12870"/>
    </source>
</evidence>
<evidence type="ECO:0000256" key="1">
    <source>
        <dbReference type="SAM" id="SignalP"/>
    </source>
</evidence>
<protein>
    <submittedName>
        <fullName evidence="3">DUF4878 domain-containing protein</fullName>
    </submittedName>
</protein>
<dbReference type="GeneID" id="82443070"/>
<dbReference type="Pfam" id="PF12870">
    <property type="entry name" value="DUF4878"/>
    <property type="match status" value="1"/>
</dbReference>
<sequence length="135" mass="15086">MKKLAGFITMLLGALFMAACSSSSPSDVAKKAYGYIQDENYEDFVDLLYIAPGEDAEKAKQDKESLVLLMAGLSKQNSEKKDKVKSYEVISEEIDENGEKAVVTMKVVYEDGKEKEETTNLQKDEDGNWKIKLSK</sequence>
<name>A0AAW5N444_9BACT</name>
<dbReference type="Proteomes" id="UP001204579">
    <property type="component" value="Unassembled WGS sequence"/>
</dbReference>
<dbReference type="PROSITE" id="PS51257">
    <property type="entry name" value="PROKAR_LIPOPROTEIN"/>
    <property type="match status" value="1"/>
</dbReference>
<dbReference type="RefSeq" id="WP_022339944.1">
    <property type="nucleotide sequence ID" value="NZ_CALULB010000032.1"/>
</dbReference>
<dbReference type="EMBL" id="JANRHJ010000005">
    <property type="protein sequence ID" value="MCR8873433.1"/>
    <property type="molecule type" value="Genomic_DNA"/>
</dbReference>
<feature type="signal peptide" evidence="1">
    <location>
        <begin position="1"/>
        <end position="18"/>
    </location>
</feature>
<proteinExistence type="predicted"/>
<comment type="caution">
    <text evidence="3">The sequence shown here is derived from an EMBL/GenBank/DDBJ whole genome shotgun (WGS) entry which is preliminary data.</text>
</comment>
<keyword evidence="1" id="KW-0732">Signal</keyword>
<feature type="chain" id="PRO_5043352602" evidence="1">
    <location>
        <begin position="19"/>
        <end position="135"/>
    </location>
</feature>
<feature type="domain" description="DUF4878" evidence="2">
    <location>
        <begin position="19"/>
        <end position="131"/>
    </location>
</feature>
<keyword evidence="4" id="KW-1185">Reference proteome</keyword>
<accession>A0AAW5N444</accession>